<feature type="non-terminal residue" evidence="2">
    <location>
        <position position="73"/>
    </location>
</feature>
<protein>
    <submittedName>
        <fullName evidence="2">Uncharacterized protein</fullName>
    </submittedName>
</protein>
<evidence type="ECO:0000256" key="1">
    <source>
        <dbReference type="SAM" id="Phobius"/>
    </source>
</evidence>
<proteinExistence type="predicted"/>
<evidence type="ECO:0000313" key="2">
    <source>
        <dbReference type="EMBL" id="KAG9237357.1"/>
    </source>
</evidence>
<evidence type="ECO:0000313" key="3">
    <source>
        <dbReference type="Proteomes" id="UP000824998"/>
    </source>
</evidence>
<keyword evidence="1" id="KW-0472">Membrane</keyword>
<dbReference type="Proteomes" id="UP000824998">
    <property type="component" value="Unassembled WGS sequence"/>
</dbReference>
<dbReference type="EMBL" id="MU251388">
    <property type="protein sequence ID" value="KAG9237357.1"/>
    <property type="molecule type" value="Genomic_DNA"/>
</dbReference>
<keyword evidence="1" id="KW-1133">Transmembrane helix</keyword>
<sequence>MVILLFLMFGSSNWFITYQEDSVNKAYFTTRTKALNNHLYFHAHIALAFLFAHGVIVWGGGYVFGSGYTRAHD</sequence>
<gene>
    <name evidence="2" type="ORF">BJ875DRAFT_453988</name>
</gene>
<keyword evidence="1" id="KW-0812">Transmembrane</keyword>
<comment type="caution">
    <text evidence="2">The sequence shown here is derived from an EMBL/GenBank/DDBJ whole genome shotgun (WGS) entry which is preliminary data.</text>
</comment>
<dbReference type="AlphaFoldDB" id="A0A9P8C8H2"/>
<feature type="transmembrane region" description="Helical" evidence="1">
    <location>
        <begin position="39"/>
        <end position="64"/>
    </location>
</feature>
<name>A0A9P8C8H2_9HELO</name>
<reference evidence="2" key="1">
    <citation type="journal article" date="2021" name="IMA Fungus">
        <title>Genomic characterization of three marine fungi, including Emericellopsis atlantica sp. nov. with signatures of a generalist lifestyle and marine biomass degradation.</title>
        <authorList>
            <person name="Hagestad O.C."/>
            <person name="Hou L."/>
            <person name="Andersen J.H."/>
            <person name="Hansen E.H."/>
            <person name="Altermark B."/>
            <person name="Li C."/>
            <person name="Kuhnert E."/>
            <person name="Cox R.J."/>
            <person name="Crous P.W."/>
            <person name="Spatafora J.W."/>
            <person name="Lail K."/>
            <person name="Amirebrahimi M."/>
            <person name="Lipzen A."/>
            <person name="Pangilinan J."/>
            <person name="Andreopoulos W."/>
            <person name="Hayes R.D."/>
            <person name="Ng V."/>
            <person name="Grigoriev I.V."/>
            <person name="Jackson S.A."/>
            <person name="Sutton T.D.S."/>
            <person name="Dobson A.D.W."/>
            <person name="Rama T."/>
        </authorList>
    </citation>
    <scope>NUCLEOTIDE SEQUENCE</scope>
    <source>
        <strain evidence="2">TRa018bII</strain>
    </source>
</reference>
<accession>A0A9P8C8H2</accession>
<organism evidence="2 3">
    <name type="scientific">Amylocarpus encephaloides</name>
    <dbReference type="NCBI Taxonomy" id="45428"/>
    <lineage>
        <taxon>Eukaryota</taxon>
        <taxon>Fungi</taxon>
        <taxon>Dikarya</taxon>
        <taxon>Ascomycota</taxon>
        <taxon>Pezizomycotina</taxon>
        <taxon>Leotiomycetes</taxon>
        <taxon>Helotiales</taxon>
        <taxon>Helotiales incertae sedis</taxon>
        <taxon>Amylocarpus</taxon>
    </lineage>
</organism>
<dbReference type="OrthoDB" id="196103at2759"/>
<keyword evidence="3" id="KW-1185">Reference proteome</keyword>